<evidence type="ECO:0000259" key="5">
    <source>
        <dbReference type="PROSITE" id="PS50949"/>
    </source>
</evidence>
<accession>A0A6N3EZ84</accession>
<sequence>MSGVVRGVAESFVPEKTYPWGGGEYIVCAAPTHDYLPRDERLMKPPHRPVHWPYRRHPRLLNFSIDTVLYMYYSVLVIVIQYSTAEVFVELFINNHASKPIYEQISDQIKALIINGELKPGDAIPSIRSMAKSLHISVLTVQKAYDSLQTDGFIETTAGKGCFVSAQNQDFYLEEQQKKIEEHFSEAIEIARCSGIKLDKLTRLLTLLYEED</sequence>
<protein>
    <submittedName>
        <fullName evidence="6">HTH-type transcriptional repressor YtrA</fullName>
    </submittedName>
</protein>
<keyword evidence="4" id="KW-0812">Transmembrane</keyword>
<dbReference type="InterPro" id="IPR036388">
    <property type="entry name" value="WH-like_DNA-bd_sf"/>
</dbReference>
<dbReference type="PANTHER" id="PTHR38445:SF7">
    <property type="entry name" value="GNTR-FAMILY TRANSCRIPTIONAL REGULATOR"/>
    <property type="match status" value="1"/>
</dbReference>
<dbReference type="EMBL" id="CACRUA010000027">
    <property type="protein sequence ID" value="VYU45098.1"/>
    <property type="molecule type" value="Genomic_DNA"/>
</dbReference>
<dbReference type="SUPFAM" id="SSF46785">
    <property type="entry name" value="Winged helix' DNA-binding domain"/>
    <property type="match status" value="1"/>
</dbReference>
<dbReference type="Pfam" id="PF00392">
    <property type="entry name" value="GntR"/>
    <property type="match status" value="1"/>
</dbReference>
<keyword evidence="3" id="KW-0804">Transcription</keyword>
<feature type="domain" description="HTH gntR-type" evidence="5">
    <location>
        <begin position="99"/>
        <end position="167"/>
    </location>
</feature>
<dbReference type="InterPro" id="IPR000524">
    <property type="entry name" value="Tscrpt_reg_HTH_GntR"/>
</dbReference>
<dbReference type="AlphaFoldDB" id="A0A6N3EZ84"/>
<organism evidence="6">
    <name type="scientific">Clostridium symbiosum</name>
    <name type="common">Bacteroides symbiosus</name>
    <dbReference type="NCBI Taxonomy" id="1512"/>
    <lineage>
        <taxon>Bacteria</taxon>
        <taxon>Bacillati</taxon>
        <taxon>Bacillota</taxon>
        <taxon>Clostridia</taxon>
        <taxon>Lachnospirales</taxon>
        <taxon>Lachnospiraceae</taxon>
        <taxon>Otoolea</taxon>
    </lineage>
</organism>
<dbReference type="InterPro" id="IPR036390">
    <property type="entry name" value="WH_DNA-bd_sf"/>
</dbReference>
<proteinExistence type="predicted"/>
<keyword evidence="1" id="KW-0805">Transcription regulation</keyword>
<name>A0A6N3EZ84_CLOSY</name>
<dbReference type="PANTHER" id="PTHR38445">
    <property type="entry name" value="HTH-TYPE TRANSCRIPTIONAL REPRESSOR YTRA"/>
    <property type="match status" value="1"/>
</dbReference>
<dbReference type="SMART" id="SM00345">
    <property type="entry name" value="HTH_GNTR"/>
    <property type="match status" value="1"/>
</dbReference>
<gene>
    <name evidence="6" type="primary">ytrA_2</name>
    <name evidence="6" type="ORF">CSLFYP84_02295</name>
</gene>
<evidence type="ECO:0000313" key="6">
    <source>
        <dbReference type="EMBL" id="VYU45098.1"/>
    </source>
</evidence>
<evidence type="ECO:0000256" key="2">
    <source>
        <dbReference type="ARBA" id="ARBA00023125"/>
    </source>
</evidence>
<evidence type="ECO:0000256" key="1">
    <source>
        <dbReference type="ARBA" id="ARBA00023015"/>
    </source>
</evidence>
<dbReference type="GO" id="GO:0003700">
    <property type="term" value="F:DNA-binding transcription factor activity"/>
    <property type="evidence" value="ECO:0007669"/>
    <property type="project" value="InterPro"/>
</dbReference>
<evidence type="ECO:0000256" key="4">
    <source>
        <dbReference type="SAM" id="Phobius"/>
    </source>
</evidence>
<keyword evidence="4" id="KW-1133">Transmembrane helix</keyword>
<dbReference type="GO" id="GO:0003677">
    <property type="term" value="F:DNA binding"/>
    <property type="evidence" value="ECO:0007669"/>
    <property type="project" value="UniProtKB-KW"/>
</dbReference>
<dbReference type="CDD" id="cd07377">
    <property type="entry name" value="WHTH_GntR"/>
    <property type="match status" value="1"/>
</dbReference>
<reference evidence="6" key="1">
    <citation type="submission" date="2019-11" db="EMBL/GenBank/DDBJ databases">
        <authorList>
            <person name="Feng L."/>
        </authorList>
    </citation>
    <scope>NUCLEOTIDE SEQUENCE</scope>
    <source>
        <strain evidence="6">CsymbiosumLFYP84</strain>
    </source>
</reference>
<evidence type="ECO:0000256" key="3">
    <source>
        <dbReference type="ARBA" id="ARBA00023163"/>
    </source>
</evidence>
<dbReference type="PROSITE" id="PS50949">
    <property type="entry name" value="HTH_GNTR"/>
    <property type="match status" value="1"/>
</dbReference>
<dbReference type="Gene3D" id="1.10.10.10">
    <property type="entry name" value="Winged helix-like DNA-binding domain superfamily/Winged helix DNA-binding domain"/>
    <property type="match status" value="1"/>
</dbReference>
<keyword evidence="2" id="KW-0238">DNA-binding</keyword>
<feature type="transmembrane region" description="Helical" evidence="4">
    <location>
        <begin position="70"/>
        <end position="93"/>
    </location>
</feature>
<keyword evidence="4" id="KW-0472">Membrane</keyword>